<evidence type="ECO:0000256" key="5">
    <source>
        <dbReference type="ARBA" id="ARBA00023295"/>
    </source>
</evidence>
<dbReference type="Gene3D" id="2.60.40.10">
    <property type="entry name" value="Immunoglobulins"/>
    <property type="match status" value="1"/>
</dbReference>
<dbReference type="PANTHER" id="PTHR43730:SF1">
    <property type="entry name" value="BETA-MANNOSIDASE"/>
    <property type="match status" value="1"/>
</dbReference>
<keyword evidence="5" id="KW-0326">Glycosidase</keyword>
<dbReference type="GO" id="GO:0006516">
    <property type="term" value="P:glycoprotein catabolic process"/>
    <property type="evidence" value="ECO:0007669"/>
    <property type="project" value="TreeGrafter"/>
</dbReference>
<dbReference type="EC" id="3.2.1.25" evidence="2"/>
<dbReference type="PANTHER" id="PTHR43730">
    <property type="entry name" value="BETA-MANNOSIDASE"/>
    <property type="match status" value="1"/>
</dbReference>
<dbReference type="InterPro" id="IPR017853">
    <property type="entry name" value="GH"/>
</dbReference>
<dbReference type="Gene3D" id="2.60.120.260">
    <property type="entry name" value="Galactose-binding domain-like"/>
    <property type="match status" value="1"/>
</dbReference>
<dbReference type="SUPFAM" id="SSF51445">
    <property type="entry name" value="(Trans)glycosidases"/>
    <property type="match status" value="1"/>
</dbReference>
<sequence>MGSPALFLALLAVALMAAPSVSLTTPLSGPESPPLMLRNANSSLSLPASVPSVVHLDLLAAGIISEPYVGYGELNLTCVHLEEHWVYSTQFEVPPHALTKVDTFGTGGVPSPKAALLPFEGIDTVADIVLNGKLVGSSANMWHRPSFEVEHLLLPGTNELSIKIFSPSAKSLEKRDAQPDGYKIQVMYITPFNFPYCASNDKSDINEDSTCFDCFLDPQWFPNCNFEDDTRKFLRKAQSHWGWDWGAGFLTSGIYRDVTLEIIDASAITDVKVETYPTDLDATPAGSSAATKPPSKFKITCTASISSSSERDLTLVASLALNSGASFTHKFGLHSTELVQEPIPGQEALTMYFRINGVPVFANGANWIPLDQFEPRITRSKLESVLEFGKDAGFNMLRIWGGGMYETDDFYDLADEKGIMLWEEGKFACSSYPRDTDFLESVRTEIDDQIRRTSFHPSVVAYSGNNENQVFEMESTLQIVDYVKLYDDTVQRELRLMDASRQYWPASPSTGTVVDDYENDLYIERWGDPQASEYGDSHQYPNFNTDTDCEDLSLFHPTRFLSEYGFTSYPFFAALVEVTDEEDWSFNSTQMFFRNRQTFPKGEDIIDHHTIGVGTATPWASYFGRFNDQWQGQSDSSVDYTRRWKLLQYTLKSSIFAPQLIMLSQYYMDGTAPASDLIVGLVNYIGEPIEGKLELSVMGWHGGGEPLETYDLGKIAVPGYSSVNATTLPLAKILGADMEASDVFVVVELLDESGSALLRSDRMLTKPNQASLVDPSIALEFFANPNGEVGVTVSCSNPSPFVFVDFGLLEGHFTHNGFLLVPGKPRNTTFIPTLAEDEGTVTVEDLQKEVAVRTPWHTAHAESVQYNPESEK</sequence>
<evidence type="ECO:0000259" key="7">
    <source>
        <dbReference type="Pfam" id="PF17753"/>
    </source>
</evidence>
<dbReference type="Pfam" id="PF17753">
    <property type="entry name" value="Ig_mannosidase"/>
    <property type="match status" value="1"/>
</dbReference>
<dbReference type="OrthoDB" id="2866996at2759"/>
<feature type="signal peptide" evidence="6">
    <location>
        <begin position="1"/>
        <end position="22"/>
    </location>
</feature>
<evidence type="ECO:0000256" key="3">
    <source>
        <dbReference type="ARBA" id="ARBA00022801"/>
    </source>
</evidence>
<feature type="chain" id="PRO_5040930129" description="beta-mannosidase" evidence="6">
    <location>
        <begin position="23"/>
        <end position="872"/>
    </location>
</feature>
<protein>
    <recommendedName>
        <fullName evidence="2">beta-mannosidase</fullName>
        <ecNumber evidence="2">3.2.1.25</ecNumber>
    </recommendedName>
</protein>
<dbReference type="InterPro" id="IPR013783">
    <property type="entry name" value="Ig-like_fold"/>
</dbReference>
<dbReference type="EMBL" id="BRXW01000249">
    <property type="protein sequence ID" value="GMI16333.1"/>
    <property type="molecule type" value="Genomic_DNA"/>
</dbReference>
<evidence type="ECO:0000256" key="4">
    <source>
        <dbReference type="ARBA" id="ARBA00023180"/>
    </source>
</evidence>
<evidence type="ECO:0000256" key="1">
    <source>
        <dbReference type="ARBA" id="ARBA00000829"/>
    </source>
</evidence>
<dbReference type="InterPro" id="IPR041625">
    <property type="entry name" value="Beta-mannosidase_Ig"/>
</dbReference>
<evidence type="ECO:0000259" key="8">
    <source>
        <dbReference type="Pfam" id="PF22666"/>
    </source>
</evidence>
<evidence type="ECO:0000256" key="2">
    <source>
        <dbReference type="ARBA" id="ARBA00012754"/>
    </source>
</evidence>
<dbReference type="Gene3D" id="3.20.20.80">
    <property type="entry name" value="Glycosidases"/>
    <property type="match status" value="1"/>
</dbReference>
<gene>
    <name evidence="9" type="ORF">TrLO_g11849</name>
</gene>
<dbReference type="InterPro" id="IPR050887">
    <property type="entry name" value="Beta-mannosidase_GH2"/>
</dbReference>
<dbReference type="AlphaFoldDB" id="A0A9W7FQC7"/>
<keyword evidence="6" id="KW-0732">Signal</keyword>
<evidence type="ECO:0000313" key="9">
    <source>
        <dbReference type="EMBL" id="GMI16333.1"/>
    </source>
</evidence>
<evidence type="ECO:0000256" key="6">
    <source>
        <dbReference type="SAM" id="SignalP"/>
    </source>
</evidence>
<name>A0A9W7FQC7_9STRA</name>
<comment type="catalytic activity">
    <reaction evidence="1">
        <text>Hydrolysis of terminal, non-reducing beta-D-mannose residues in beta-D-mannosides.</text>
        <dbReference type="EC" id="3.2.1.25"/>
    </reaction>
</comment>
<dbReference type="InterPro" id="IPR008979">
    <property type="entry name" value="Galactose-bd-like_sf"/>
</dbReference>
<keyword evidence="4" id="KW-0325">Glycoprotein</keyword>
<dbReference type="InterPro" id="IPR054593">
    <property type="entry name" value="Beta-mannosidase-like_N2"/>
</dbReference>
<reference evidence="10" key="1">
    <citation type="journal article" date="2023" name="Commun. Biol.">
        <title>Genome analysis of Parmales, the sister group of diatoms, reveals the evolutionary specialization of diatoms from phago-mixotrophs to photoautotrophs.</title>
        <authorList>
            <person name="Ban H."/>
            <person name="Sato S."/>
            <person name="Yoshikawa S."/>
            <person name="Yamada K."/>
            <person name="Nakamura Y."/>
            <person name="Ichinomiya M."/>
            <person name="Sato N."/>
            <person name="Blanc-Mathieu R."/>
            <person name="Endo H."/>
            <person name="Kuwata A."/>
            <person name="Ogata H."/>
        </authorList>
    </citation>
    <scope>NUCLEOTIDE SEQUENCE [LARGE SCALE GENOMIC DNA]</scope>
    <source>
        <strain evidence="10">NIES 3700</strain>
    </source>
</reference>
<organism evidence="9 10">
    <name type="scientific">Triparma laevis f. longispina</name>
    <dbReference type="NCBI Taxonomy" id="1714387"/>
    <lineage>
        <taxon>Eukaryota</taxon>
        <taxon>Sar</taxon>
        <taxon>Stramenopiles</taxon>
        <taxon>Ochrophyta</taxon>
        <taxon>Bolidophyceae</taxon>
        <taxon>Parmales</taxon>
        <taxon>Triparmaceae</taxon>
        <taxon>Triparma</taxon>
    </lineage>
</organism>
<dbReference type="SUPFAM" id="SSF49785">
    <property type="entry name" value="Galactose-binding domain-like"/>
    <property type="match status" value="1"/>
</dbReference>
<keyword evidence="3" id="KW-0378">Hydrolase</keyword>
<keyword evidence="10" id="KW-1185">Reference proteome</keyword>
<dbReference type="GO" id="GO:0004567">
    <property type="term" value="F:beta-mannosidase activity"/>
    <property type="evidence" value="ECO:0007669"/>
    <property type="project" value="UniProtKB-EC"/>
</dbReference>
<feature type="domain" description="Beta-mannosidase Ig-fold" evidence="7">
    <location>
        <begin position="773"/>
        <end position="856"/>
    </location>
</feature>
<accession>A0A9W7FQC7</accession>
<evidence type="ECO:0000313" key="10">
    <source>
        <dbReference type="Proteomes" id="UP001165122"/>
    </source>
</evidence>
<feature type="domain" description="Beta-mannosidase-like galactose-binding" evidence="8">
    <location>
        <begin position="38"/>
        <end position="256"/>
    </location>
</feature>
<dbReference type="Pfam" id="PF22666">
    <property type="entry name" value="Glyco_hydro_2_N2"/>
    <property type="match status" value="1"/>
</dbReference>
<dbReference type="Proteomes" id="UP001165122">
    <property type="component" value="Unassembled WGS sequence"/>
</dbReference>
<proteinExistence type="predicted"/>
<comment type="caution">
    <text evidence="9">The sequence shown here is derived from an EMBL/GenBank/DDBJ whole genome shotgun (WGS) entry which is preliminary data.</text>
</comment>